<organism evidence="1 2">
    <name type="scientific">Hypoxylon rubiginosum</name>
    <dbReference type="NCBI Taxonomy" id="110542"/>
    <lineage>
        <taxon>Eukaryota</taxon>
        <taxon>Fungi</taxon>
        <taxon>Dikarya</taxon>
        <taxon>Ascomycota</taxon>
        <taxon>Pezizomycotina</taxon>
        <taxon>Sordariomycetes</taxon>
        <taxon>Xylariomycetidae</taxon>
        <taxon>Xylariales</taxon>
        <taxon>Hypoxylaceae</taxon>
        <taxon>Hypoxylon</taxon>
    </lineage>
</organism>
<dbReference type="Proteomes" id="UP001497680">
    <property type="component" value="Unassembled WGS sequence"/>
</dbReference>
<comment type="caution">
    <text evidence="1">The sequence shown here is derived from an EMBL/GenBank/DDBJ whole genome shotgun (WGS) entry which is preliminary data.</text>
</comment>
<protein>
    <submittedName>
        <fullName evidence="1">Uncharacterized protein</fullName>
    </submittedName>
</protein>
<accession>A0ACC0D2S4</accession>
<evidence type="ECO:0000313" key="2">
    <source>
        <dbReference type="Proteomes" id="UP001497680"/>
    </source>
</evidence>
<reference evidence="1 2" key="1">
    <citation type="journal article" date="2022" name="New Phytol.">
        <title>Ecological generalism drives hyperdiversity of secondary metabolite gene clusters in xylarialean endophytes.</title>
        <authorList>
            <person name="Franco M.E.E."/>
            <person name="Wisecaver J.H."/>
            <person name="Arnold A.E."/>
            <person name="Ju Y.M."/>
            <person name="Slot J.C."/>
            <person name="Ahrendt S."/>
            <person name="Moore L.P."/>
            <person name="Eastman K.E."/>
            <person name="Scott K."/>
            <person name="Konkel Z."/>
            <person name="Mondo S.J."/>
            <person name="Kuo A."/>
            <person name="Hayes R.D."/>
            <person name="Haridas S."/>
            <person name="Andreopoulos B."/>
            <person name="Riley R."/>
            <person name="LaButti K."/>
            <person name="Pangilinan J."/>
            <person name="Lipzen A."/>
            <person name="Amirebrahimi M."/>
            <person name="Yan J."/>
            <person name="Adam C."/>
            <person name="Keymanesh K."/>
            <person name="Ng V."/>
            <person name="Louie K."/>
            <person name="Northen T."/>
            <person name="Drula E."/>
            <person name="Henrissat B."/>
            <person name="Hsieh H.M."/>
            <person name="Youens-Clark K."/>
            <person name="Lutzoni F."/>
            <person name="Miadlikowska J."/>
            <person name="Eastwood D.C."/>
            <person name="Hamelin R.C."/>
            <person name="Grigoriev I.V."/>
            <person name="U'Ren J.M."/>
        </authorList>
    </citation>
    <scope>NUCLEOTIDE SEQUENCE [LARGE SCALE GENOMIC DNA]</scope>
    <source>
        <strain evidence="1 2">ER1909</strain>
    </source>
</reference>
<gene>
    <name evidence="1" type="ORF">F4821DRAFT_117827</name>
</gene>
<keyword evidence="2" id="KW-1185">Reference proteome</keyword>
<evidence type="ECO:0000313" key="1">
    <source>
        <dbReference type="EMBL" id="KAI6087043.1"/>
    </source>
</evidence>
<dbReference type="EMBL" id="MU394310">
    <property type="protein sequence ID" value="KAI6087043.1"/>
    <property type="molecule type" value="Genomic_DNA"/>
</dbReference>
<name>A0ACC0D2S4_9PEZI</name>
<proteinExistence type="predicted"/>
<sequence>MMTADLVRGTITTTSEWLGLLVDRVDKAALVRVQEQGYTAWRELPVEPVKFPVANLSTVAIVSWRWDTDEVDHPSRNVLSAILQAQRMGIRYLFIDVISIDQRLTGDSLIRQVTEFSKLYRSIPVIAAYDKIGAEFKGTLRRPWISNEIQAFRNNPTKIVYVGHSFQGAARLHSGGFETRLPVDLRKIWFPVFVELIWRSSFATTIMMLIAGTVSMRDITDLKYIMPKYAPVLKRAHERMSPNDYLFTAALLSQCESSREVVNDKSDPRNEEFLEENKFTSYSFETVPAERMPKKEDWYRVSLNGAPVARFIMHYNSYTEDSYYNKIAIDESTEQVICAALGMTGSEYERYLAEKETLRIDSQANASLPKIEVVHIDLE</sequence>